<evidence type="ECO:0000256" key="2">
    <source>
        <dbReference type="SAM" id="SignalP"/>
    </source>
</evidence>
<evidence type="ECO:0000313" key="3">
    <source>
        <dbReference type="EMBL" id="PWY70305.1"/>
    </source>
</evidence>
<dbReference type="RefSeq" id="XP_025462596.1">
    <property type="nucleotide sequence ID" value="XM_025612770.1"/>
</dbReference>
<feature type="signal peptide" evidence="2">
    <location>
        <begin position="1"/>
        <end position="20"/>
    </location>
</feature>
<gene>
    <name evidence="3" type="ORF">BO94DRAFT_539761</name>
</gene>
<sequence length="310" mass="34106">MKIFNLLLLWCSVLFTNVLADNESIANELIYFYYVYKMEFLSGATKTMAVDCEGSAHGGMCYFDEFVEHLIEDRWLNVYDPLPGDHTITPGDAQIPRLERNLPSSARYKLSSLLSTLNGETAFPIVLQKVLHAANEAFEAAEDNDVTLATSDINAAVDNARAAKEARNRAIFDLQQDALSRRLDAAIVDYVQSTASGFKWPQTFQAIDDAVDDGELDKATAKDYKSQLRTFSKSYEHDIISSVTSEMTHLDVVRSFATSITRYTRVMEDREPGSTGLDASSSSSECSDEFSSDSTSSDESSSSSGGSSSS</sequence>
<feature type="chain" id="PRO_5016347681" evidence="2">
    <location>
        <begin position="21"/>
        <end position="310"/>
    </location>
</feature>
<comment type="caution">
    <text evidence="3">The sequence shown here is derived from an EMBL/GenBank/DDBJ whole genome shotgun (WGS) entry which is preliminary data.</text>
</comment>
<name>A0A317V8C5_9EURO</name>
<feature type="compositionally biased region" description="Low complexity" evidence="1">
    <location>
        <begin position="292"/>
        <end position="310"/>
    </location>
</feature>
<protein>
    <submittedName>
        <fullName evidence="3">Uncharacterized protein</fullName>
    </submittedName>
</protein>
<dbReference type="Proteomes" id="UP000246702">
    <property type="component" value="Unassembled WGS sequence"/>
</dbReference>
<dbReference type="AlphaFoldDB" id="A0A317V8C5"/>
<proteinExistence type="predicted"/>
<dbReference type="EMBL" id="MSFK01000039">
    <property type="protein sequence ID" value="PWY70305.1"/>
    <property type="molecule type" value="Genomic_DNA"/>
</dbReference>
<organism evidence="3 4">
    <name type="scientific">Aspergillus sclerotioniger CBS 115572</name>
    <dbReference type="NCBI Taxonomy" id="1450535"/>
    <lineage>
        <taxon>Eukaryota</taxon>
        <taxon>Fungi</taxon>
        <taxon>Dikarya</taxon>
        <taxon>Ascomycota</taxon>
        <taxon>Pezizomycotina</taxon>
        <taxon>Eurotiomycetes</taxon>
        <taxon>Eurotiomycetidae</taxon>
        <taxon>Eurotiales</taxon>
        <taxon>Aspergillaceae</taxon>
        <taxon>Aspergillus</taxon>
        <taxon>Aspergillus subgen. Circumdati</taxon>
    </lineage>
</organism>
<evidence type="ECO:0000313" key="4">
    <source>
        <dbReference type="Proteomes" id="UP000246702"/>
    </source>
</evidence>
<keyword evidence="4" id="KW-1185">Reference proteome</keyword>
<dbReference type="OrthoDB" id="4509548at2759"/>
<dbReference type="GeneID" id="37114913"/>
<keyword evidence="2" id="KW-0732">Signal</keyword>
<accession>A0A317V8C5</accession>
<feature type="region of interest" description="Disordered" evidence="1">
    <location>
        <begin position="267"/>
        <end position="310"/>
    </location>
</feature>
<reference evidence="3 4" key="1">
    <citation type="submission" date="2016-12" db="EMBL/GenBank/DDBJ databases">
        <title>The genomes of Aspergillus section Nigri reveals drivers in fungal speciation.</title>
        <authorList>
            <consortium name="DOE Joint Genome Institute"/>
            <person name="Vesth T.C."/>
            <person name="Nybo J."/>
            <person name="Theobald S."/>
            <person name="Brandl J."/>
            <person name="Frisvad J.C."/>
            <person name="Nielsen K.F."/>
            <person name="Lyhne E.K."/>
            <person name="Kogle M.E."/>
            <person name="Kuo A."/>
            <person name="Riley R."/>
            <person name="Clum A."/>
            <person name="Nolan M."/>
            <person name="Lipzen A."/>
            <person name="Salamov A."/>
            <person name="Henrissat B."/>
            <person name="Wiebenga A."/>
            <person name="De Vries R.P."/>
            <person name="Grigoriev I.V."/>
            <person name="Mortensen U.H."/>
            <person name="Andersen M.R."/>
            <person name="Baker S.E."/>
        </authorList>
    </citation>
    <scope>NUCLEOTIDE SEQUENCE [LARGE SCALE GENOMIC DNA]</scope>
    <source>
        <strain evidence="3 4">CBS 115572</strain>
    </source>
</reference>
<evidence type="ECO:0000256" key="1">
    <source>
        <dbReference type="SAM" id="MobiDB-lite"/>
    </source>
</evidence>